<gene>
    <name evidence="3" type="ORF">KFE25_012271</name>
</gene>
<evidence type="ECO:0000313" key="4">
    <source>
        <dbReference type="Proteomes" id="UP000751190"/>
    </source>
</evidence>
<dbReference type="InterPro" id="IPR009091">
    <property type="entry name" value="RCC1/BLIP-II"/>
</dbReference>
<feature type="region of interest" description="Disordered" evidence="2">
    <location>
        <begin position="732"/>
        <end position="778"/>
    </location>
</feature>
<dbReference type="PROSITE" id="PS50012">
    <property type="entry name" value="RCC1_3"/>
    <property type="match status" value="6"/>
</dbReference>
<reference evidence="3" key="1">
    <citation type="submission" date="2021-05" db="EMBL/GenBank/DDBJ databases">
        <title>The genome of the haptophyte Pavlova lutheri (Diacronema luteri, Pavlovales) - a model for lipid biosynthesis in eukaryotic algae.</title>
        <authorList>
            <person name="Hulatt C.J."/>
            <person name="Posewitz M.C."/>
        </authorList>
    </citation>
    <scope>NUCLEOTIDE SEQUENCE</scope>
    <source>
        <strain evidence="3">NIVA-4/92</strain>
    </source>
</reference>
<dbReference type="Gene3D" id="2.130.10.30">
    <property type="entry name" value="Regulator of chromosome condensation 1/beta-lactamase-inhibitor protein II"/>
    <property type="match status" value="2"/>
</dbReference>
<feature type="compositionally biased region" description="Low complexity" evidence="2">
    <location>
        <begin position="609"/>
        <end position="622"/>
    </location>
</feature>
<protein>
    <submittedName>
        <fullName evidence="3">Uncharacterized protein</fullName>
    </submittedName>
</protein>
<dbReference type="Proteomes" id="UP000751190">
    <property type="component" value="Unassembled WGS sequence"/>
</dbReference>
<dbReference type="OMA" id="HEWGAIG"/>
<feature type="region of interest" description="Disordered" evidence="2">
    <location>
        <begin position="609"/>
        <end position="651"/>
    </location>
</feature>
<dbReference type="EMBL" id="JAGTXO010000011">
    <property type="protein sequence ID" value="KAG8464908.1"/>
    <property type="molecule type" value="Genomic_DNA"/>
</dbReference>
<feature type="repeat" description="RCC1" evidence="1">
    <location>
        <begin position="15"/>
        <end position="66"/>
    </location>
</feature>
<feature type="compositionally biased region" description="Low complexity" evidence="2">
    <location>
        <begin position="304"/>
        <end position="323"/>
    </location>
</feature>
<dbReference type="PANTHER" id="PTHR45982">
    <property type="entry name" value="REGULATOR OF CHROMOSOME CONDENSATION"/>
    <property type="match status" value="1"/>
</dbReference>
<evidence type="ECO:0000313" key="3">
    <source>
        <dbReference type="EMBL" id="KAG8464908.1"/>
    </source>
</evidence>
<proteinExistence type="predicted"/>
<organism evidence="3 4">
    <name type="scientific">Diacronema lutheri</name>
    <name type="common">Unicellular marine alga</name>
    <name type="synonym">Monochrysis lutheri</name>
    <dbReference type="NCBI Taxonomy" id="2081491"/>
    <lineage>
        <taxon>Eukaryota</taxon>
        <taxon>Haptista</taxon>
        <taxon>Haptophyta</taxon>
        <taxon>Pavlovophyceae</taxon>
        <taxon>Pavlovales</taxon>
        <taxon>Pavlovaceae</taxon>
        <taxon>Diacronema</taxon>
    </lineage>
</organism>
<dbReference type="InterPro" id="IPR051553">
    <property type="entry name" value="Ran_GTPase-activating"/>
</dbReference>
<evidence type="ECO:0000256" key="2">
    <source>
        <dbReference type="SAM" id="MobiDB-lite"/>
    </source>
</evidence>
<feature type="compositionally biased region" description="Basic residues" evidence="2">
    <location>
        <begin position="815"/>
        <end position="832"/>
    </location>
</feature>
<dbReference type="AlphaFoldDB" id="A0A8J5XI94"/>
<feature type="compositionally biased region" description="Basic and acidic residues" evidence="2">
    <location>
        <begin position="639"/>
        <end position="650"/>
    </location>
</feature>
<dbReference type="PRINTS" id="PR00633">
    <property type="entry name" value="RCCNDNSATION"/>
</dbReference>
<evidence type="ECO:0000256" key="1">
    <source>
        <dbReference type="PROSITE-ProRule" id="PRU00235"/>
    </source>
</evidence>
<feature type="repeat" description="RCC1" evidence="1">
    <location>
        <begin position="493"/>
        <end position="548"/>
    </location>
</feature>
<feature type="repeat" description="RCC1" evidence="1">
    <location>
        <begin position="127"/>
        <end position="185"/>
    </location>
</feature>
<feature type="compositionally biased region" description="Pro residues" evidence="2">
    <location>
        <begin position="624"/>
        <end position="636"/>
    </location>
</feature>
<feature type="compositionally biased region" description="Gly residues" evidence="2">
    <location>
        <begin position="847"/>
        <end position="862"/>
    </location>
</feature>
<dbReference type="OrthoDB" id="70707at2759"/>
<feature type="compositionally biased region" description="Polar residues" evidence="2">
    <location>
        <begin position="430"/>
        <end position="446"/>
    </location>
</feature>
<accession>A0A8J5XI94</accession>
<feature type="repeat" description="RCC1" evidence="1">
    <location>
        <begin position="325"/>
        <end position="384"/>
    </location>
</feature>
<sequence length="915" mass="89670">MAAAQVAGSSFNRLAALYTWGDGSSGQLGHGDLEVAATPERVRGLGTQRVVSVSCGGEHTLVLVASGDIYSFGRAEDGALGHGAAHMSASALASSYAQPRPIDSLTNRSVTAIAAGGRHSCALTVSGAVYAWGRGVDGQLADPDAPLDARGVCATPRLVQLGAIGTSPPAALAAGAHNTALVLKNGTLLTCGLGGAQLGHCAPVGPTSPPRRANPMLGEHETTVTAVALGELHLAVVSQFGAVLTCGDNEGTPLDARGGGGGGGGGFGHGGRGVGGGGNGGGAAMRAPPAAEAAAAAIVSAASPDAAPDAPSGGDGGVAKPRGAGAGMGAGAGARRRGLGLLSTLVTGETPLRPRPPWRIALPSKERVASVACGAAHTLAVSTVHAVVFSWGDGAMGQLGHGSMAPESAPRVIAALRRPGGARAGDVSALTRQPSSTSGATPTWTPSGGGIGSSAGAWTAGVGPAEGDALHSECLPTAVAAGDAHSLVLMHDGTVYAFGCSSDGQLGTGVTLTAACALPARIDALAAPGLHVLALSAGGRHSAAVVAEETLAQLPAALHHYALAPRADGPRARRASGSAAPVGARARTGAHAAELGGAAAPPLPPLGVGAAARAPGASATMATPPLPRSQPPPPARAPGLREPRSRRAPHELNGLTAAVLGERLGILGARHEAHAGAASAHAQELLHQIALQPKAAAVEHDVSVEQERENARILHETAAQVHAMRQHDLAMRDQRRSAAAAAAHGGARGGGGGGGARGGGGGGGGGGGRRARGDTARGWAERADGGLDVDGELGVTADVATILARLSPAAVAQRGAHRAARTRTRPAPRRRAERQAAAAAAAAAAASGGGDGGADAPHGGGRVARARAGAAAEGNFETERIEYEDDELTAAALRAWAHHQSAGAGVLTGAMRRRR</sequence>
<feature type="compositionally biased region" description="Gly residues" evidence="2">
    <location>
        <begin position="746"/>
        <end position="768"/>
    </location>
</feature>
<dbReference type="InterPro" id="IPR000408">
    <property type="entry name" value="Reg_chr_condens"/>
</dbReference>
<dbReference type="SUPFAM" id="SSF50985">
    <property type="entry name" value="RCC1/BLIP-II"/>
    <property type="match status" value="2"/>
</dbReference>
<feature type="region of interest" description="Disordered" evidence="2">
    <location>
        <begin position="304"/>
        <end position="333"/>
    </location>
</feature>
<feature type="repeat" description="RCC1" evidence="1">
    <location>
        <begin position="386"/>
        <end position="492"/>
    </location>
</feature>
<feature type="region of interest" description="Disordered" evidence="2">
    <location>
        <begin position="423"/>
        <end position="448"/>
    </location>
</feature>
<feature type="repeat" description="RCC1" evidence="1">
    <location>
        <begin position="67"/>
        <end position="126"/>
    </location>
</feature>
<dbReference type="PANTHER" id="PTHR45982:SF1">
    <property type="entry name" value="REGULATOR OF CHROMOSOME CONDENSATION"/>
    <property type="match status" value="1"/>
</dbReference>
<dbReference type="PROSITE" id="PS00626">
    <property type="entry name" value="RCC1_2"/>
    <property type="match status" value="1"/>
</dbReference>
<keyword evidence="4" id="KW-1185">Reference proteome</keyword>
<feature type="compositionally biased region" description="Low complexity" evidence="2">
    <location>
        <begin position="835"/>
        <end position="846"/>
    </location>
</feature>
<dbReference type="Pfam" id="PF00415">
    <property type="entry name" value="RCC1"/>
    <property type="match status" value="4"/>
</dbReference>
<name>A0A8J5XI94_DIALT</name>
<comment type="caution">
    <text evidence="3">The sequence shown here is derived from an EMBL/GenBank/DDBJ whole genome shotgun (WGS) entry which is preliminary data.</text>
</comment>
<feature type="region of interest" description="Disordered" evidence="2">
    <location>
        <begin position="810"/>
        <end position="866"/>
    </location>
</feature>